<accession>A0ABW4NNI5</accession>
<dbReference type="RefSeq" id="WP_058918261.1">
    <property type="nucleotide sequence ID" value="NZ_JBHSQC010000025.1"/>
</dbReference>
<name>A0ABW4NNI5_9LACT</name>
<comment type="similarity">
    <text evidence="1 2">Belongs to the UPF0473 family.</text>
</comment>
<dbReference type="NCBIfam" id="NF010217">
    <property type="entry name" value="PRK13678.1-4"/>
    <property type="match status" value="1"/>
</dbReference>
<dbReference type="HAMAP" id="MF_01448">
    <property type="entry name" value="UPF0473"/>
    <property type="match status" value="1"/>
</dbReference>
<evidence type="ECO:0000256" key="2">
    <source>
        <dbReference type="HAMAP-Rule" id="MF_01448"/>
    </source>
</evidence>
<evidence type="ECO:0000313" key="5">
    <source>
        <dbReference type="Proteomes" id="UP001597285"/>
    </source>
</evidence>
<dbReference type="NCBIfam" id="NF010215">
    <property type="entry name" value="PRK13678.1-2"/>
    <property type="match status" value="1"/>
</dbReference>
<dbReference type="Pfam" id="PF06949">
    <property type="entry name" value="DUF1292"/>
    <property type="match status" value="1"/>
</dbReference>
<evidence type="ECO:0000256" key="1">
    <source>
        <dbReference type="ARBA" id="ARBA00008439"/>
    </source>
</evidence>
<evidence type="ECO:0000313" key="4">
    <source>
        <dbReference type="EMBL" id="MFD1799555.1"/>
    </source>
</evidence>
<dbReference type="Proteomes" id="UP001597285">
    <property type="component" value="Unassembled WGS sequence"/>
</dbReference>
<evidence type="ECO:0000256" key="3">
    <source>
        <dbReference type="SAM" id="MobiDB-lite"/>
    </source>
</evidence>
<feature type="region of interest" description="Disordered" evidence="3">
    <location>
        <begin position="1"/>
        <end position="20"/>
    </location>
</feature>
<proteinExistence type="inferred from homology"/>
<comment type="caution">
    <text evidence="4">The sequence shown here is derived from an EMBL/GenBank/DDBJ whole genome shotgun (WGS) entry which is preliminary data.</text>
</comment>
<organism evidence="4 5">
    <name type="scientific">Carnobacterium antarcticum</name>
    <dbReference type="NCBI Taxonomy" id="2126436"/>
    <lineage>
        <taxon>Bacteria</taxon>
        <taxon>Bacillati</taxon>
        <taxon>Bacillota</taxon>
        <taxon>Bacilli</taxon>
        <taxon>Lactobacillales</taxon>
        <taxon>Carnobacteriaceae</taxon>
        <taxon>Carnobacterium</taxon>
    </lineage>
</organism>
<keyword evidence="5" id="KW-1185">Reference proteome</keyword>
<protein>
    <recommendedName>
        <fullName evidence="2">UPF0473 protein ACFSBK_06785</fullName>
    </recommendedName>
</protein>
<reference evidence="5" key="1">
    <citation type="journal article" date="2019" name="Int. J. Syst. Evol. Microbiol.">
        <title>The Global Catalogue of Microorganisms (GCM) 10K type strain sequencing project: providing services to taxonomists for standard genome sequencing and annotation.</title>
        <authorList>
            <consortium name="The Broad Institute Genomics Platform"/>
            <consortium name="The Broad Institute Genome Sequencing Center for Infectious Disease"/>
            <person name="Wu L."/>
            <person name="Ma J."/>
        </authorList>
    </citation>
    <scope>NUCLEOTIDE SEQUENCE [LARGE SCALE GENOMIC DNA]</scope>
    <source>
        <strain evidence="5">KCTC 42143</strain>
    </source>
</reference>
<dbReference type="PANTHER" id="PTHR40066">
    <property type="entry name" value="UPF0473 PROTEIN CBO2561/CLC_2432"/>
    <property type="match status" value="1"/>
</dbReference>
<gene>
    <name evidence="4" type="ORF">ACFSBK_06785</name>
</gene>
<sequence>MAHDHDHNHDHNHEEDHEHDHITIIDEQGNEELYEILFTFDSDDFEKSYVLVYPAGSAEGEEVELQAYSYIETADGGQGDLEPIETDKEWDMIEEVLNTFMADDEESF</sequence>
<dbReference type="EMBL" id="JBHUFF010000013">
    <property type="protein sequence ID" value="MFD1799555.1"/>
    <property type="molecule type" value="Genomic_DNA"/>
</dbReference>
<dbReference type="InterPro" id="IPR009711">
    <property type="entry name" value="UPF0473"/>
</dbReference>
<dbReference type="PANTHER" id="PTHR40066:SF1">
    <property type="entry name" value="UPF0473 PROTEIN CBO2561_CLC_2432"/>
    <property type="match status" value="1"/>
</dbReference>